<evidence type="ECO:0000256" key="1">
    <source>
        <dbReference type="ARBA" id="ARBA00022741"/>
    </source>
</evidence>
<keyword evidence="1" id="KW-0547">Nucleotide-binding</keyword>
<evidence type="ECO:0000313" key="6">
    <source>
        <dbReference type="Proteomes" id="UP001498771"/>
    </source>
</evidence>
<dbReference type="GeneID" id="90040475"/>
<protein>
    <submittedName>
        <fullName evidence="5">P-loop containing nucleoside triphosphate hydrolase protein</fullName>
    </submittedName>
</protein>
<reference evidence="5 6" key="1">
    <citation type="submission" date="2024-03" db="EMBL/GenBank/DDBJ databases">
        <title>Genome-scale model development and genomic sequencing of the oleaginous clade Lipomyces.</title>
        <authorList>
            <consortium name="Lawrence Berkeley National Laboratory"/>
            <person name="Czajka J.J."/>
            <person name="Han Y."/>
            <person name="Kim J."/>
            <person name="Mondo S.J."/>
            <person name="Hofstad B.A."/>
            <person name="Robles A."/>
            <person name="Haridas S."/>
            <person name="Riley R."/>
            <person name="LaButti K."/>
            <person name="Pangilinan J."/>
            <person name="Andreopoulos W."/>
            <person name="Lipzen A."/>
            <person name="Yan J."/>
            <person name="Wang M."/>
            <person name="Ng V."/>
            <person name="Grigoriev I.V."/>
            <person name="Spatafora J.W."/>
            <person name="Magnuson J.K."/>
            <person name="Baker S.E."/>
            <person name="Pomraning K.R."/>
        </authorList>
    </citation>
    <scope>NUCLEOTIDE SEQUENCE [LARGE SCALE GENOMIC DNA]</scope>
    <source>
        <strain evidence="5 6">Phaff 52-87</strain>
    </source>
</reference>
<dbReference type="Proteomes" id="UP001498771">
    <property type="component" value="Unassembled WGS sequence"/>
</dbReference>
<organism evidence="5 6">
    <name type="scientific">Myxozyma melibiosi</name>
    <dbReference type="NCBI Taxonomy" id="54550"/>
    <lineage>
        <taxon>Eukaryota</taxon>
        <taxon>Fungi</taxon>
        <taxon>Dikarya</taxon>
        <taxon>Ascomycota</taxon>
        <taxon>Saccharomycotina</taxon>
        <taxon>Lipomycetes</taxon>
        <taxon>Lipomycetales</taxon>
        <taxon>Lipomycetaceae</taxon>
        <taxon>Myxozyma</taxon>
    </lineage>
</organism>
<feature type="compositionally biased region" description="Polar residues" evidence="3">
    <location>
        <begin position="310"/>
        <end position="319"/>
    </location>
</feature>
<dbReference type="PANTHER" id="PTHR45782:SF4">
    <property type="entry name" value="MITOCHONDRIAL RIBOSOME-ASSOCIATED GTPASE 1"/>
    <property type="match status" value="1"/>
</dbReference>
<evidence type="ECO:0000256" key="2">
    <source>
        <dbReference type="ARBA" id="ARBA00023134"/>
    </source>
</evidence>
<name>A0ABR1F2K5_9ASCO</name>
<dbReference type="Pfam" id="PF01926">
    <property type="entry name" value="MMR_HSR1"/>
    <property type="match status" value="1"/>
</dbReference>
<dbReference type="GO" id="GO:0016787">
    <property type="term" value="F:hydrolase activity"/>
    <property type="evidence" value="ECO:0007669"/>
    <property type="project" value="UniProtKB-KW"/>
</dbReference>
<evidence type="ECO:0000256" key="3">
    <source>
        <dbReference type="SAM" id="MobiDB-lite"/>
    </source>
</evidence>
<dbReference type="InterPro" id="IPR023179">
    <property type="entry name" value="GTP-bd_ortho_bundle_sf"/>
</dbReference>
<keyword evidence="2" id="KW-0342">GTP-binding</keyword>
<evidence type="ECO:0000313" key="5">
    <source>
        <dbReference type="EMBL" id="KAK7204076.1"/>
    </source>
</evidence>
<keyword evidence="6" id="KW-1185">Reference proteome</keyword>
<dbReference type="EMBL" id="JBBJBU010000009">
    <property type="protein sequence ID" value="KAK7204076.1"/>
    <property type="molecule type" value="Genomic_DNA"/>
</dbReference>
<dbReference type="PANTHER" id="PTHR45782">
    <property type="entry name" value="MITOCHONDRIAL RIBOSOME-ASSOCIATED GTPASE 1"/>
    <property type="match status" value="1"/>
</dbReference>
<gene>
    <name evidence="5" type="ORF">BZA70DRAFT_311744</name>
</gene>
<feature type="domain" description="G" evidence="4">
    <location>
        <begin position="136"/>
        <end position="255"/>
    </location>
</feature>
<dbReference type="InterPro" id="IPR006073">
    <property type="entry name" value="GTP-bd"/>
</dbReference>
<proteinExistence type="predicted"/>
<dbReference type="Gene3D" id="3.40.50.300">
    <property type="entry name" value="P-loop containing nucleotide triphosphate hydrolases"/>
    <property type="match status" value="1"/>
</dbReference>
<accession>A0ABR1F2K5</accession>
<evidence type="ECO:0000259" key="4">
    <source>
        <dbReference type="Pfam" id="PF01926"/>
    </source>
</evidence>
<comment type="caution">
    <text evidence="5">The sequence shown here is derived from an EMBL/GenBank/DDBJ whole genome shotgun (WGS) entry which is preliminary data.</text>
</comment>
<dbReference type="Gene3D" id="1.10.1580.10">
    <property type="match status" value="1"/>
</dbReference>
<dbReference type="CDD" id="cd01856">
    <property type="entry name" value="YlqF"/>
    <property type="match status" value="1"/>
</dbReference>
<keyword evidence="5" id="KW-0378">Hydrolase</keyword>
<dbReference type="InterPro" id="IPR027417">
    <property type="entry name" value="P-loop_NTPase"/>
</dbReference>
<dbReference type="SUPFAM" id="SSF52540">
    <property type="entry name" value="P-loop containing nucleoside triphosphate hydrolases"/>
    <property type="match status" value="1"/>
</dbReference>
<dbReference type="RefSeq" id="XP_064767109.1">
    <property type="nucleotide sequence ID" value="XM_064914963.1"/>
</dbReference>
<feature type="region of interest" description="Disordered" evidence="3">
    <location>
        <begin position="304"/>
        <end position="329"/>
    </location>
</feature>
<sequence>MAIKETIGKASTFVPRTVFPDYRLPQSYFLGHHRKAMLRMQQMIADIDLIFEVRDARAPLATRNALFDKLIATRAKIVVYTKSDICAVNRELLDAMHPEGNYCLVDTNKPRTVKKLLNIAKKEAENRDHFFGLRTMALGMPNVGKSSLLNTLRLVGVNRGKAARTGALAGITRTIPTFVKINEEPDVLLYDTPGVSLPSSMGYRRTLILSALGCTHPKMIDERILADFILFSVNKVDPAVYSKYSPPTNDIEEFLSNYCRYMGLRMKGGYPDFDGGAAHWIDSWRRGKAGKIIYDSLEDFNNQGEDESRFTSLKPTKQQARMMDPYRGK</sequence>